<dbReference type="InterPro" id="IPR025613">
    <property type="entry name" value="YlbE"/>
</dbReference>
<accession>A0A372LSH6</accession>
<keyword evidence="2" id="KW-1185">Reference proteome</keyword>
<evidence type="ECO:0008006" key="3">
    <source>
        <dbReference type="Google" id="ProtNLM"/>
    </source>
</evidence>
<dbReference type="EMBL" id="QVTE01000008">
    <property type="protein sequence ID" value="RFU71149.1"/>
    <property type="molecule type" value="Genomic_DNA"/>
</dbReference>
<dbReference type="AlphaFoldDB" id="A0A372LSH6"/>
<proteinExistence type="predicted"/>
<dbReference type="OrthoDB" id="1646085at2"/>
<protein>
    <recommendedName>
        <fullName evidence="3">YlbE-like protein</fullName>
    </recommendedName>
</protein>
<sequence length="79" mass="9617">MRQDLYKLIEGNEDMQKFLRVQPFWYRKLSRRPHLISKMETEAKFYFEKSIPHRVSKFSEGVQMASMMVHMFQAMNAQQ</sequence>
<dbReference type="RefSeq" id="WP_117325375.1">
    <property type="nucleotide sequence ID" value="NZ_QVTE01000008.1"/>
</dbReference>
<evidence type="ECO:0000313" key="2">
    <source>
        <dbReference type="Proteomes" id="UP000264541"/>
    </source>
</evidence>
<comment type="caution">
    <text evidence="1">The sequence shown here is derived from an EMBL/GenBank/DDBJ whole genome shotgun (WGS) entry which is preliminary data.</text>
</comment>
<name>A0A372LSH6_9BACI</name>
<evidence type="ECO:0000313" key="1">
    <source>
        <dbReference type="EMBL" id="RFU71149.1"/>
    </source>
</evidence>
<reference evidence="1 2" key="1">
    <citation type="submission" date="2018-08" db="EMBL/GenBank/DDBJ databases">
        <title>Bacillus chawlae sp. nov., Bacillus glennii sp. nov., and Bacillus saganii sp. nov. Isolated from the Vehicle Assembly Building at Kennedy Space Center where the Viking Spacecraft were Assembled.</title>
        <authorList>
            <person name="Seuylemezian A."/>
            <person name="Vaishampayan P."/>
        </authorList>
    </citation>
    <scope>NUCLEOTIDE SEQUENCE [LARGE SCALE GENOMIC DNA]</scope>
    <source>
        <strain evidence="1 2">V47-23a</strain>
    </source>
</reference>
<gene>
    <name evidence="1" type="ORF">D0469_04215</name>
</gene>
<dbReference type="Pfam" id="PF14003">
    <property type="entry name" value="YlbE"/>
    <property type="match status" value="1"/>
</dbReference>
<organism evidence="1 2">
    <name type="scientific">Peribacillus saganii</name>
    <dbReference type="NCBI Taxonomy" id="2303992"/>
    <lineage>
        <taxon>Bacteria</taxon>
        <taxon>Bacillati</taxon>
        <taxon>Bacillota</taxon>
        <taxon>Bacilli</taxon>
        <taxon>Bacillales</taxon>
        <taxon>Bacillaceae</taxon>
        <taxon>Peribacillus</taxon>
    </lineage>
</organism>
<dbReference type="Proteomes" id="UP000264541">
    <property type="component" value="Unassembled WGS sequence"/>
</dbReference>